<evidence type="ECO:0000256" key="1">
    <source>
        <dbReference type="SAM" id="MobiDB-lite"/>
    </source>
</evidence>
<reference evidence="2" key="1">
    <citation type="journal article" date="2022" name="Int. J. Mol. Sci.">
        <title>Draft Genome of Tanacetum Coccineum: Genomic Comparison of Closely Related Tanacetum-Family Plants.</title>
        <authorList>
            <person name="Yamashiro T."/>
            <person name="Shiraishi A."/>
            <person name="Nakayama K."/>
            <person name="Satake H."/>
        </authorList>
    </citation>
    <scope>NUCLEOTIDE SEQUENCE</scope>
</reference>
<evidence type="ECO:0000313" key="2">
    <source>
        <dbReference type="EMBL" id="GJS93024.1"/>
    </source>
</evidence>
<accession>A0ABQ4ZRV5</accession>
<reference evidence="2" key="2">
    <citation type="submission" date="2022-01" db="EMBL/GenBank/DDBJ databases">
        <authorList>
            <person name="Yamashiro T."/>
            <person name="Shiraishi A."/>
            <person name="Satake H."/>
            <person name="Nakayama K."/>
        </authorList>
    </citation>
    <scope>NUCLEOTIDE SEQUENCE</scope>
</reference>
<organism evidence="2 3">
    <name type="scientific">Tanacetum coccineum</name>
    <dbReference type="NCBI Taxonomy" id="301880"/>
    <lineage>
        <taxon>Eukaryota</taxon>
        <taxon>Viridiplantae</taxon>
        <taxon>Streptophyta</taxon>
        <taxon>Embryophyta</taxon>
        <taxon>Tracheophyta</taxon>
        <taxon>Spermatophyta</taxon>
        <taxon>Magnoliopsida</taxon>
        <taxon>eudicotyledons</taxon>
        <taxon>Gunneridae</taxon>
        <taxon>Pentapetalae</taxon>
        <taxon>asterids</taxon>
        <taxon>campanulids</taxon>
        <taxon>Asterales</taxon>
        <taxon>Asteraceae</taxon>
        <taxon>Asteroideae</taxon>
        <taxon>Anthemideae</taxon>
        <taxon>Anthemidinae</taxon>
        <taxon>Tanacetum</taxon>
    </lineage>
</organism>
<name>A0ABQ4ZRV5_9ASTR</name>
<gene>
    <name evidence="2" type="ORF">Tco_0799992</name>
</gene>
<evidence type="ECO:0000313" key="3">
    <source>
        <dbReference type="Proteomes" id="UP001151760"/>
    </source>
</evidence>
<protein>
    <submittedName>
        <fullName evidence="2">Uncharacterized protein</fullName>
    </submittedName>
</protein>
<keyword evidence="3" id="KW-1185">Reference proteome</keyword>
<sequence>MKYGPVAPSFIDIEDDMERAYRLKNSYIGQMKIMGHDKKVDGDGDMVMLEVDDKQFDHKDYWTRVGKPTLTNHKEVLVKEPLMRIVHKVIMGSLVHRAEEGGSELRQGHGGPRLGGDDYFTSAMLDFGGSSSGNTVGGSSRGAGFDDDDMDE</sequence>
<dbReference type="EMBL" id="BQNB010011624">
    <property type="protein sequence ID" value="GJS93024.1"/>
    <property type="molecule type" value="Genomic_DNA"/>
</dbReference>
<feature type="region of interest" description="Disordered" evidence="1">
    <location>
        <begin position="130"/>
        <end position="152"/>
    </location>
</feature>
<comment type="caution">
    <text evidence="2">The sequence shown here is derived from an EMBL/GenBank/DDBJ whole genome shotgun (WGS) entry which is preliminary data.</text>
</comment>
<dbReference type="Proteomes" id="UP001151760">
    <property type="component" value="Unassembled WGS sequence"/>
</dbReference>
<proteinExistence type="predicted"/>